<name>A0A183GCA4_HELPZ</name>
<dbReference type="EMBL" id="UZAH01031613">
    <property type="protein sequence ID" value="VDP16660.1"/>
    <property type="molecule type" value="Genomic_DNA"/>
</dbReference>
<evidence type="ECO:0000313" key="1">
    <source>
        <dbReference type="EMBL" id="VDP16660.1"/>
    </source>
</evidence>
<gene>
    <name evidence="1" type="ORF">HPBE_LOCUS19784</name>
</gene>
<keyword evidence="2" id="KW-1185">Reference proteome</keyword>
<accession>A0A183GCA4</accession>
<sequence length="169" mass="19650">MQSPTFSEEVDKLARKASLRPTPQPIGDIPMDEPHQVAHLAQLVPAQIAAQPMASMQAATAPSALIQPDPRSIYRHRDFTPPRYQYPLQPQFQEEQEHMVPSCFFCHGYHYSSGCQAYLFRRQHHDASRLDLHQPDILHFITYTNSIFYNFNDFHIYINSIFYDQSVTR</sequence>
<reference evidence="3" key="2">
    <citation type="submission" date="2019-09" db="UniProtKB">
        <authorList>
            <consortium name="WormBaseParasite"/>
        </authorList>
    </citation>
    <scope>IDENTIFICATION</scope>
</reference>
<evidence type="ECO:0000313" key="3">
    <source>
        <dbReference type="WBParaSite" id="HPBE_0001978501-mRNA-1"/>
    </source>
</evidence>
<dbReference type="Proteomes" id="UP000050761">
    <property type="component" value="Unassembled WGS sequence"/>
</dbReference>
<protein>
    <submittedName>
        <fullName evidence="1 3">Uncharacterized protein</fullName>
    </submittedName>
</protein>
<organism evidence="2 3">
    <name type="scientific">Heligmosomoides polygyrus</name>
    <name type="common">Parasitic roundworm</name>
    <dbReference type="NCBI Taxonomy" id="6339"/>
    <lineage>
        <taxon>Eukaryota</taxon>
        <taxon>Metazoa</taxon>
        <taxon>Ecdysozoa</taxon>
        <taxon>Nematoda</taxon>
        <taxon>Chromadorea</taxon>
        <taxon>Rhabditida</taxon>
        <taxon>Rhabditina</taxon>
        <taxon>Rhabditomorpha</taxon>
        <taxon>Strongyloidea</taxon>
        <taxon>Heligmosomidae</taxon>
        <taxon>Heligmosomoides</taxon>
    </lineage>
</organism>
<proteinExistence type="predicted"/>
<dbReference type="WBParaSite" id="HPBE_0001978501-mRNA-1">
    <property type="protein sequence ID" value="HPBE_0001978501-mRNA-1"/>
    <property type="gene ID" value="HPBE_0001978501"/>
</dbReference>
<accession>A0A3P8BGQ5</accession>
<reference evidence="1 2" key="1">
    <citation type="submission" date="2018-11" db="EMBL/GenBank/DDBJ databases">
        <authorList>
            <consortium name="Pathogen Informatics"/>
        </authorList>
    </citation>
    <scope>NUCLEOTIDE SEQUENCE [LARGE SCALE GENOMIC DNA]</scope>
</reference>
<evidence type="ECO:0000313" key="2">
    <source>
        <dbReference type="Proteomes" id="UP000050761"/>
    </source>
</evidence>
<dbReference type="AlphaFoldDB" id="A0A183GCA4"/>